<evidence type="ECO:0000313" key="1">
    <source>
        <dbReference type="EMBL" id="TBF00968.1"/>
    </source>
</evidence>
<reference evidence="1 2" key="1">
    <citation type="submission" date="2019-02" db="EMBL/GenBank/DDBJ databases">
        <title>The genomic architecture of introgression among sibling species of bacteria.</title>
        <authorList>
            <person name="Cavassim M.I.A."/>
            <person name="Moeskjaer S."/>
            <person name="Moslemi C."/>
            <person name="Fields B."/>
            <person name="Bachmann A."/>
            <person name="Vilhjalmsson B."/>
            <person name="Schierup M.H."/>
            <person name="Young J.P.W."/>
            <person name="Andersen S.U."/>
        </authorList>
    </citation>
    <scope>NUCLEOTIDE SEQUENCE [LARGE SCALE GENOMIC DNA]</scope>
    <source>
        <strain evidence="1 2">SM42</strain>
    </source>
</reference>
<dbReference type="EMBL" id="SIKX01000009">
    <property type="protein sequence ID" value="TBF00968.1"/>
    <property type="molecule type" value="Genomic_DNA"/>
</dbReference>
<dbReference type="RefSeq" id="WP_130776057.1">
    <property type="nucleotide sequence ID" value="NZ_SIKX01000009.1"/>
</dbReference>
<proteinExistence type="predicted"/>
<comment type="caution">
    <text evidence="1">The sequence shown here is derived from an EMBL/GenBank/DDBJ whole genome shotgun (WGS) entry which is preliminary data.</text>
</comment>
<dbReference type="AlphaFoldDB" id="A0AAE8Q5A0"/>
<organism evidence="1 2">
    <name type="scientific">Rhizobium ruizarguesonis</name>
    <dbReference type="NCBI Taxonomy" id="2081791"/>
    <lineage>
        <taxon>Bacteria</taxon>
        <taxon>Pseudomonadati</taxon>
        <taxon>Pseudomonadota</taxon>
        <taxon>Alphaproteobacteria</taxon>
        <taxon>Hyphomicrobiales</taxon>
        <taxon>Rhizobiaceae</taxon>
        <taxon>Rhizobium/Agrobacterium group</taxon>
        <taxon>Rhizobium</taxon>
    </lineage>
</organism>
<protein>
    <submittedName>
        <fullName evidence="1">Uncharacterized protein</fullName>
    </submittedName>
</protein>
<sequence>MRTHSTDGKAVRIESRVSSLTGIYWGPLAPFEAKDAHDELLKSIEGRAGAELMTATVFDRESGAKCGRYDVAVDASSGDGCGMYRSIMLEPSTGEIHDLATPPLWYQYKDPGDVVVKVHKFLTDMQFFENLDAFTHHAIDRADAEEKGQIH</sequence>
<evidence type="ECO:0000313" key="2">
    <source>
        <dbReference type="Proteomes" id="UP000291892"/>
    </source>
</evidence>
<dbReference type="Proteomes" id="UP000291892">
    <property type="component" value="Unassembled WGS sequence"/>
</dbReference>
<gene>
    <name evidence="1" type="ORF">ELG94_39565</name>
</gene>
<name>A0AAE8Q5A0_9HYPH</name>
<accession>A0AAE8Q5A0</accession>